<keyword evidence="2" id="KW-1185">Reference proteome</keyword>
<accession>A0ABX1RHC7</accession>
<proteinExistence type="predicted"/>
<evidence type="ECO:0000313" key="2">
    <source>
        <dbReference type="Proteomes" id="UP001296706"/>
    </source>
</evidence>
<dbReference type="SUPFAM" id="SSF103247">
    <property type="entry name" value="TT1751-like"/>
    <property type="match status" value="1"/>
</dbReference>
<dbReference type="RefSeq" id="WP_169397836.1">
    <property type="nucleotide sequence ID" value="NZ_BAAAJH010000003.1"/>
</dbReference>
<evidence type="ECO:0000313" key="1">
    <source>
        <dbReference type="EMBL" id="NMH79772.1"/>
    </source>
</evidence>
<protein>
    <recommendedName>
        <fullName evidence="3">DUF302 domain-containing protein</fullName>
    </recommendedName>
</protein>
<dbReference type="EMBL" id="JAAXKY010000078">
    <property type="protein sequence ID" value="NMH79772.1"/>
    <property type="molecule type" value="Genomic_DNA"/>
</dbReference>
<comment type="caution">
    <text evidence="1">The sequence shown here is derived from an EMBL/GenBank/DDBJ whole genome shotgun (WGS) entry which is preliminary data.</text>
</comment>
<evidence type="ECO:0008006" key="3">
    <source>
        <dbReference type="Google" id="ProtNLM"/>
    </source>
</evidence>
<sequence>MTPPQRREIDVAARKVHRMAVDTSFAVFRARFEQAVPRFDAPAFTQLTRAEASWEALVRAVTDKAPHGFVTHWSGDISSMVCPEGNCRRCRAYLLDSPPVLFRAPLRAAIHEDAAGQVRFVTDRPSARLASLGDPRIARFGEDLDHKLDALLEFLGVTAPPA</sequence>
<organism evidence="1 2">
    <name type="scientific">Pseudonocardia xinjiangensis</name>
    <dbReference type="NCBI Taxonomy" id="75289"/>
    <lineage>
        <taxon>Bacteria</taxon>
        <taxon>Bacillati</taxon>
        <taxon>Actinomycetota</taxon>
        <taxon>Actinomycetes</taxon>
        <taxon>Pseudonocardiales</taxon>
        <taxon>Pseudonocardiaceae</taxon>
        <taxon>Pseudonocardia</taxon>
    </lineage>
</organism>
<dbReference type="InterPro" id="IPR035923">
    <property type="entry name" value="TT1751-like_sf"/>
</dbReference>
<gene>
    <name evidence="1" type="ORF">HF577_22095</name>
</gene>
<dbReference type="Proteomes" id="UP001296706">
    <property type="component" value="Unassembled WGS sequence"/>
</dbReference>
<name>A0ABX1RHC7_9PSEU</name>
<reference evidence="1 2" key="1">
    <citation type="submission" date="2020-04" db="EMBL/GenBank/DDBJ databases">
        <authorList>
            <person name="Klaysubun C."/>
            <person name="Duangmal K."/>
            <person name="Lipun K."/>
        </authorList>
    </citation>
    <scope>NUCLEOTIDE SEQUENCE [LARGE SCALE GENOMIC DNA]</scope>
    <source>
        <strain evidence="1 2">JCM 11839</strain>
    </source>
</reference>